<dbReference type="FunFam" id="3.40.50.300:FF:000973">
    <property type="entry name" value="Multidrug resistance-associated protein 4"/>
    <property type="match status" value="1"/>
</dbReference>
<feature type="transmembrane region" description="Helical" evidence="10">
    <location>
        <begin position="26"/>
        <end position="47"/>
    </location>
</feature>
<keyword evidence="5" id="KW-0677">Repeat</keyword>
<dbReference type="Proteomes" id="UP000274922">
    <property type="component" value="Unassembled WGS sequence"/>
</dbReference>
<dbReference type="SUPFAM" id="SSF52540">
    <property type="entry name" value="P-loop containing nucleoside triphosphate hydrolases"/>
    <property type="match status" value="2"/>
</dbReference>
<dbReference type="PROSITE" id="PS50929">
    <property type="entry name" value="ABC_TM1F"/>
    <property type="match status" value="2"/>
</dbReference>
<keyword evidence="8 10" id="KW-1133">Transmembrane helix</keyword>
<dbReference type="InterPro" id="IPR003439">
    <property type="entry name" value="ABC_transporter-like_ATP-bd"/>
</dbReference>
<keyword evidence="4 10" id="KW-0812">Transmembrane</keyword>
<keyword evidence="6" id="KW-0547">Nucleotide-binding</keyword>
<evidence type="ECO:0000256" key="8">
    <source>
        <dbReference type="ARBA" id="ARBA00022989"/>
    </source>
</evidence>
<dbReference type="SUPFAM" id="SSF90123">
    <property type="entry name" value="ABC transporter transmembrane region"/>
    <property type="match status" value="2"/>
</dbReference>
<feature type="transmembrane region" description="Helical" evidence="10">
    <location>
        <begin position="732"/>
        <end position="751"/>
    </location>
</feature>
<dbReference type="GO" id="GO:0005524">
    <property type="term" value="F:ATP binding"/>
    <property type="evidence" value="ECO:0007669"/>
    <property type="project" value="UniProtKB-KW"/>
</dbReference>
<feature type="transmembrane region" description="Helical" evidence="10">
    <location>
        <begin position="708"/>
        <end position="726"/>
    </location>
</feature>
<dbReference type="GO" id="GO:0140359">
    <property type="term" value="F:ABC-type transporter activity"/>
    <property type="evidence" value="ECO:0007669"/>
    <property type="project" value="InterPro"/>
</dbReference>
<organism evidence="13 14">
    <name type="scientific">Caulochytrium protostelioides</name>
    <dbReference type="NCBI Taxonomy" id="1555241"/>
    <lineage>
        <taxon>Eukaryota</taxon>
        <taxon>Fungi</taxon>
        <taxon>Fungi incertae sedis</taxon>
        <taxon>Chytridiomycota</taxon>
        <taxon>Chytridiomycota incertae sedis</taxon>
        <taxon>Chytridiomycetes</taxon>
        <taxon>Caulochytriales</taxon>
        <taxon>Caulochytriaceae</taxon>
        <taxon>Caulochytrium</taxon>
    </lineage>
</organism>
<dbReference type="InterPro" id="IPR027417">
    <property type="entry name" value="P-loop_NTPase"/>
</dbReference>
<feature type="transmembrane region" description="Helical" evidence="10">
    <location>
        <begin position="124"/>
        <end position="146"/>
    </location>
</feature>
<evidence type="ECO:0000256" key="2">
    <source>
        <dbReference type="ARBA" id="ARBA00009726"/>
    </source>
</evidence>
<dbReference type="FunFam" id="1.20.1560.10:FF:000013">
    <property type="entry name" value="ABC transporter C family member 2"/>
    <property type="match status" value="1"/>
</dbReference>
<dbReference type="InterPro" id="IPR044746">
    <property type="entry name" value="ABCC_6TM_D1"/>
</dbReference>
<dbReference type="PANTHER" id="PTHR24223">
    <property type="entry name" value="ATP-BINDING CASSETTE SUB-FAMILY C"/>
    <property type="match status" value="1"/>
</dbReference>
<dbReference type="InterPro" id="IPR050173">
    <property type="entry name" value="ABC_transporter_C-like"/>
</dbReference>
<dbReference type="PROSITE" id="PS50893">
    <property type="entry name" value="ABC_TRANSPORTER_2"/>
    <property type="match status" value="2"/>
</dbReference>
<dbReference type="AlphaFoldDB" id="A0A4P9X4J7"/>
<feature type="transmembrane region" description="Helical" evidence="10">
    <location>
        <begin position="593"/>
        <end position="616"/>
    </location>
</feature>
<dbReference type="STRING" id="1555241.A0A4P9X4J7"/>
<evidence type="ECO:0000256" key="5">
    <source>
        <dbReference type="ARBA" id="ARBA00022737"/>
    </source>
</evidence>
<evidence type="ECO:0000256" key="4">
    <source>
        <dbReference type="ARBA" id="ARBA00022692"/>
    </source>
</evidence>
<gene>
    <name evidence="13" type="ORF">CXG81DRAFT_13730</name>
</gene>
<feature type="domain" description="ABC transporter" evidence="11">
    <location>
        <begin position="315"/>
        <end position="537"/>
    </location>
</feature>
<dbReference type="Gene3D" id="3.40.50.300">
    <property type="entry name" value="P-loop containing nucleotide triphosphate hydrolases"/>
    <property type="match status" value="2"/>
</dbReference>
<dbReference type="Pfam" id="PF00005">
    <property type="entry name" value="ABC_tran"/>
    <property type="match status" value="2"/>
</dbReference>
<feature type="transmembrane region" description="Helical" evidence="10">
    <location>
        <begin position="209"/>
        <end position="229"/>
    </location>
</feature>
<evidence type="ECO:0000259" key="12">
    <source>
        <dbReference type="PROSITE" id="PS50929"/>
    </source>
</evidence>
<keyword evidence="14" id="KW-1185">Reference proteome</keyword>
<accession>A0A4P9X4J7</accession>
<dbReference type="GO" id="GO:0016020">
    <property type="term" value="C:membrane"/>
    <property type="evidence" value="ECO:0007669"/>
    <property type="project" value="UniProtKB-SubCell"/>
</dbReference>
<keyword evidence="9 10" id="KW-0472">Membrane</keyword>
<feature type="domain" description="ABC transmembrane type-1" evidence="12">
    <location>
        <begin position="1"/>
        <end position="264"/>
    </location>
</feature>
<dbReference type="CDD" id="cd18580">
    <property type="entry name" value="ABC_6TM_ABCC_D2"/>
    <property type="match status" value="1"/>
</dbReference>
<feature type="transmembrane region" description="Helical" evidence="10">
    <location>
        <begin position="849"/>
        <end position="868"/>
    </location>
</feature>
<feature type="domain" description="ABC transmembrane type-1" evidence="12">
    <location>
        <begin position="597"/>
        <end position="870"/>
    </location>
</feature>
<keyword evidence="7" id="KW-0067">ATP-binding</keyword>
<sequence>MIVQATFLGWFLDAYTAEDHAATWGWAVGICLCSWLVTLVHHVSLFVMSRVGTRARAGLTGLLYTKCLRLSVSHATSPGMIVSIISGDLQRLEDGSPLMGYPPVVVIEMGVILYLIWRYIGWSAFITLGTLIAFIPLQCFLAYHYGRLRKQAVHLRDARIKNLNDLFSGIAVVKMYAWEPYLSALIKRLRAREMAKVLPGGLMEAFTQGFYFCSAEVTLMVAFVSHWALGHTLDTSAVFSVAAYLGLLRLHVGIFLPVGMQFISECSVGLARIRNFMALPEIMPETPQAFEARRAREWPDPREYQATGPPAAAPAGPVNHNGTEHVHFELGPLNLDLRRGKIVAVCSSVGGGKTSLLNALLGEMDLASGRSRVRTRRVGYASQTAWLVGGTIQDNIVFGRPYDAAWFAQVTTACALARDFEILPQGALTRIGDRGTSLSGGQRARVALARACYDRDVDLLLLDDPLSAVDPHVARSLFDACFRGLLAEKAIVLVTHQLAYVQRCDEVLVLDAGRVAAQGTYAHCARTATSAADVDDDADDADDADADADAIKMALDDDDASENENAIGVKEKVAVGSIKWSTYLRYVTIGSGYVGLLVMITLLLTGETVNILATWWLGHWAEQTPEDQQDRNFFHIYLVLVATTFTVSLTRAMLFFYSSWRTSTKLFDRMLNALLYSPMHFFVSRSLGQVLNRVSADTSRVDLNLPMIWFDFLQCFVMMCGMFLLSMVFVPWLAIIMPFELALFYWLRCYFIASSRQIMRIDALTRSAVYAEVPSTLEGLAVIRAFDAAPRSLKNFYHMQNENTRTFFAYLSGSRWLAIRLDALASTWLTLMILLLVGLRGPLGLPTSSVGLVISNTIGLVGLLGWVIRQDVQVSSMMVSTERILEYTHLPDEGPRETDPHRALPASWPAAGQIEFRNLTMAYPSAPHRPVLRDLNLTLPAGSKVGVVGRTGAGKSSIIQALFRLVPIADGAIVIDGVATTDVGLSDLRRRIAVIPQDPVLFKGTLRSNVDPSGQASDAALWEALRTVELADRVANTPAGLDCPVAENGANWSVGERQLICLCRAILKDAKLAILDEATASIDAATDARIQTTLRTAFRTATILTVAHRIRSVADYDLILVLDRGQVIELDRPSRLLRNPESHFYAMCQGTGEFDQLVALAKQADEQYGRPE</sequence>
<feature type="transmembrane region" description="Helical" evidence="10">
    <location>
        <begin position="241"/>
        <end position="263"/>
    </location>
</feature>
<evidence type="ECO:0000256" key="10">
    <source>
        <dbReference type="SAM" id="Phobius"/>
    </source>
</evidence>
<proteinExistence type="inferred from homology"/>
<comment type="similarity">
    <text evidence="2">Belongs to the ABC transporter superfamily. ABCC family. Conjugate transporter (TC 3.A.1.208) subfamily.</text>
</comment>
<dbReference type="FunFam" id="3.40.50.300:FF:000163">
    <property type="entry name" value="Multidrug resistance-associated protein member 4"/>
    <property type="match status" value="1"/>
</dbReference>
<evidence type="ECO:0000313" key="13">
    <source>
        <dbReference type="EMBL" id="RKP00006.1"/>
    </source>
</evidence>
<dbReference type="OrthoDB" id="6500128at2759"/>
<keyword evidence="3" id="KW-0813">Transport</keyword>
<dbReference type="SMART" id="SM00382">
    <property type="entry name" value="AAA"/>
    <property type="match status" value="2"/>
</dbReference>
<dbReference type="InterPro" id="IPR011527">
    <property type="entry name" value="ABC1_TM_dom"/>
</dbReference>
<comment type="subcellular location">
    <subcellularLocation>
        <location evidence="1">Membrane</location>
        <topology evidence="1">Multi-pass membrane protein</topology>
    </subcellularLocation>
</comment>
<dbReference type="InterPro" id="IPR036640">
    <property type="entry name" value="ABC1_TM_sf"/>
</dbReference>
<evidence type="ECO:0000256" key="1">
    <source>
        <dbReference type="ARBA" id="ARBA00004141"/>
    </source>
</evidence>
<dbReference type="EMBL" id="ML014241">
    <property type="protein sequence ID" value="RKP00006.1"/>
    <property type="molecule type" value="Genomic_DNA"/>
</dbReference>
<feature type="transmembrane region" description="Helical" evidence="10">
    <location>
        <begin position="817"/>
        <end position="837"/>
    </location>
</feature>
<evidence type="ECO:0000256" key="9">
    <source>
        <dbReference type="ARBA" id="ARBA00023136"/>
    </source>
</evidence>
<dbReference type="InterPro" id="IPR003593">
    <property type="entry name" value="AAA+_ATPase"/>
</dbReference>
<dbReference type="PANTHER" id="PTHR24223:SF456">
    <property type="entry name" value="MULTIDRUG RESISTANCE-ASSOCIATED PROTEIN LETHAL(2)03659"/>
    <property type="match status" value="1"/>
</dbReference>
<feature type="transmembrane region" description="Helical" evidence="10">
    <location>
        <begin position="636"/>
        <end position="660"/>
    </location>
</feature>
<reference evidence="14" key="1">
    <citation type="journal article" date="2018" name="Nat. Microbiol.">
        <title>Leveraging single-cell genomics to expand the fungal tree of life.</title>
        <authorList>
            <person name="Ahrendt S.R."/>
            <person name="Quandt C.A."/>
            <person name="Ciobanu D."/>
            <person name="Clum A."/>
            <person name="Salamov A."/>
            <person name="Andreopoulos B."/>
            <person name="Cheng J.F."/>
            <person name="Woyke T."/>
            <person name="Pelin A."/>
            <person name="Henrissat B."/>
            <person name="Reynolds N.K."/>
            <person name="Benny G.L."/>
            <person name="Smith M.E."/>
            <person name="James T.Y."/>
            <person name="Grigoriev I.V."/>
        </authorList>
    </citation>
    <scope>NUCLEOTIDE SEQUENCE [LARGE SCALE GENOMIC DNA]</scope>
    <source>
        <strain evidence="14">ATCC 52028</strain>
    </source>
</reference>
<dbReference type="GO" id="GO:0016887">
    <property type="term" value="F:ATP hydrolysis activity"/>
    <property type="evidence" value="ECO:0007669"/>
    <property type="project" value="InterPro"/>
</dbReference>
<evidence type="ECO:0008006" key="15">
    <source>
        <dbReference type="Google" id="ProtNLM"/>
    </source>
</evidence>
<dbReference type="CDD" id="cd18579">
    <property type="entry name" value="ABC_6TM_ABCC_D1"/>
    <property type="match status" value="1"/>
</dbReference>
<dbReference type="Gene3D" id="1.20.1560.10">
    <property type="entry name" value="ABC transporter type 1, transmembrane domain"/>
    <property type="match status" value="2"/>
</dbReference>
<feature type="transmembrane region" description="Helical" evidence="10">
    <location>
        <begin position="98"/>
        <end position="117"/>
    </location>
</feature>
<evidence type="ECO:0000256" key="3">
    <source>
        <dbReference type="ARBA" id="ARBA00022448"/>
    </source>
</evidence>
<name>A0A4P9X4J7_9FUNG</name>
<evidence type="ECO:0000313" key="14">
    <source>
        <dbReference type="Proteomes" id="UP000274922"/>
    </source>
</evidence>
<evidence type="ECO:0000259" key="11">
    <source>
        <dbReference type="PROSITE" id="PS50893"/>
    </source>
</evidence>
<evidence type="ECO:0000256" key="6">
    <source>
        <dbReference type="ARBA" id="ARBA00022741"/>
    </source>
</evidence>
<dbReference type="InterPro" id="IPR044726">
    <property type="entry name" value="ABCC_6TM_D2"/>
</dbReference>
<dbReference type="Pfam" id="PF00664">
    <property type="entry name" value="ABC_membrane"/>
    <property type="match status" value="2"/>
</dbReference>
<protein>
    <recommendedName>
        <fullName evidence="15">P-loop containing nucleoside triphosphate hydrolase protein</fullName>
    </recommendedName>
</protein>
<dbReference type="CDD" id="cd03244">
    <property type="entry name" value="ABCC_MRP_domain2"/>
    <property type="match status" value="1"/>
</dbReference>
<feature type="domain" description="ABC transporter" evidence="11">
    <location>
        <begin position="914"/>
        <end position="1149"/>
    </location>
</feature>
<evidence type="ECO:0000256" key="7">
    <source>
        <dbReference type="ARBA" id="ARBA00022840"/>
    </source>
</evidence>